<name>A0A2W5EMV5_9SPHI</name>
<reference evidence="2 3" key="1">
    <citation type="submission" date="2017-11" db="EMBL/GenBank/DDBJ databases">
        <title>Infants hospitalized years apart are colonized by the same room-sourced microbial strains.</title>
        <authorList>
            <person name="Brooks B."/>
            <person name="Olm M.R."/>
            <person name="Firek B.A."/>
            <person name="Baker R."/>
            <person name="Thomas B.C."/>
            <person name="Morowitz M.J."/>
            <person name="Banfield J.F."/>
        </authorList>
    </citation>
    <scope>NUCLEOTIDE SEQUENCE [LARGE SCALE GENOMIC DNA]</scope>
    <source>
        <strain evidence="2">S2_009_000_R2_76</strain>
    </source>
</reference>
<feature type="non-terminal residue" evidence="2">
    <location>
        <position position="1"/>
    </location>
</feature>
<evidence type="ECO:0000313" key="2">
    <source>
        <dbReference type="EMBL" id="PZP43833.1"/>
    </source>
</evidence>
<evidence type="ECO:0008006" key="4">
    <source>
        <dbReference type="Google" id="ProtNLM"/>
    </source>
</evidence>
<comment type="caution">
    <text evidence="2">The sequence shown here is derived from an EMBL/GenBank/DDBJ whole genome shotgun (WGS) entry which is preliminary data.</text>
</comment>
<evidence type="ECO:0000256" key="1">
    <source>
        <dbReference type="SAM" id="Phobius"/>
    </source>
</evidence>
<feature type="transmembrane region" description="Helical" evidence="1">
    <location>
        <begin position="25"/>
        <end position="50"/>
    </location>
</feature>
<feature type="transmembrane region" description="Helical" evidence="1">
    <location>
        <begin position="62"/>
        <end position="81"/>
    </location>
</feature>
<proteinExistence type="predicted"/>
<keyword evidence="1" id="KW-0812">Transmembrane</keyword>
<keyword evidence="1" id="KW-0472">Membrane</keyword>
<gene>
    <name evidence="2" type="ORF">DI598_15230</name>
</gene>
<protein>
    <recommendedName>
        <fullName evidence="4">DUF4153 domain-containing protein</fullName>
    </recommendedName>
</protein>
<dbReference type="Proteomes" id="UP000249645">
    <property type="component" value="Unassembled WGS sequence"/>
</dbReference>
<dbReference type="Pfam" id="PF13687">
    <property type="entry name" value="DUF4153"/>
    <property type="match status" value="1"/>
</dbReference>
<feature type="transmembrane region" description="Helical" evidence="1">
    <location>
        <begin position="203"/>
        <end position="221"/>
    </location>
</feature>
<sequence>HLMVSFAPFLKNHNNLSFWQYNKSLFLLILTSGLYSGVLYLGIALAIKAVGELWHVYIVSDVYAYVFFFIAFFFNTVFFLSKVPSNFSQLEQDNSYPKGLKVFTQYILIPLMSIYLVILFLYEINILIQRSLPNGIVSWLIMGYSVFGILSLLLIFPIRENEGNKWIRTFSRFFYIMLFPLLALLFIAISIRISDYGITEDRYAIFVIGIWLVIVAVYSLLKPGNIKFIPITLCIFALLSVYGPQSAPSLSVRSQLKQLREIINGKKNTKEERGYNVLSHFVEHYGIKPLQPLTNTPLAPIETILKTRNRKEKQYLVKLESIDTMKVILHLEKNRNFTQDDNPSFRVMPLQENLYNIDSYQWMYDMKDLQSTDSIEIDNKKYFISKTYKTPYQIKNEKGTTISFALDTIANMFRKELADPHLMIYKNGNYYANPQLMTISRHLDNYVFTIKFSYLMIYKKGGNASKTDVGEGFLLIKKEL</sequence>
<evidence type="ECO:0000313" key="3">
    <source>
        <dbReference type="Proteomes" id="UP000249645"/>
    </source>
</evidence>
<organism evidence="2 3">
    <name type="scientific">Pseudopedobacter saltans</name>
    <dbReference type="NCBI Taxonomy" id="151895"/>
    <lineage>
        <taxon>Bacteria</taxon>
        <taxon>Pseudomonadati</taxon>
        <taxon>Bacteroidota</taxon>
        <taxon>Sphingobacteriia</taxon>
        <taxon>Sphingobacteriales</taxon>
        <taxon>Sphingobacteriaceae</taxon>
        <taxon>Pseudopedobacter</taxon>
    </lineage>
</organism>
<feature type="transmembrane region" description="Helical" evidence="1">
    <location>
        <begin position="170"/>
        <end position="191"/>
    </location>
</feature>
<accession>A0A2W5EMV5</accession>
<keyword evidence="1" id="KW-1133">Transmembrane helix</keyword>
<feature type="transmembrane region" description="Helical" evidence="1">
    <location>
        <begin position="102"/>
        <end position="124"/>
    </location>
</feature>
<dbReference type="EMBL" id="QFOI01000348">
    <property type="protein sequence ID" value="PZP43833.1"/>
    <property type="molecule type" value="Genomic_DNA"/>
</dbReference>
<feature type="transmembrane region" description="Helical" evidence="1">
    <location>
        <begin position="228"/>
        <end position="245"/>
    </location>
</feature>
<dbReference type="InterPro" id="IPR025291">
    <property type="entry name" value="DUF4153"/>
</dbReference>
<dbReference type="AlphaFoldDB" id="A0A2W5EMV5"/>
<feature type="transmembrane region" description="Helical" evidence="1">
    <location>
        <begin position="136"/>
        <end position="158"/>
    </location>
</feature>